<reference evidence="2" key="2">
    <citation type="submission" date="2020-11" db="EMBL/GenBank/DDBJ databases">
        <authorList>
            <person name="McCartney M.A."/>
            <person name="Auch B."/>
            <person name="Kono T."/>
            <person name="Mallez S."/>
            <person name="Becker A."/>
            <person name="Gohl D.M."/>
            <person name="Silverstein K.A.T."/>
            <person name="Koren S."/>
            <person name="Bechman K.B."/>
            <person name="Herman A."/>
            <person name="Abrahante J.E."/>
            <person name="Garbe J."/>
        </authorList>
    </citation>
    <scope>NUCLEOTIDE SEQUENCE</scope>
    <source>
        <strain evidence="2">Duluth1</strain>
        <tissue evidence="2">Whole animal</tissue>
    </source>
</reference>
<dbReference type="AlphaFoldDB" id="A0A9D4C512"/>
<protein>
    <submittedName>
        <fullName evidence="2">Uncharacterized protein</fullName>
    </submittedName>
</protein>
<reference evidence="2" key="1">
    <citation type="journal article" date="2019" name="bioRxiv">
        <title>The Genome of the Zebra Mussel, Dreissena polymorpha: A Resource for Invasive Species Research.</title>
        <authorList>
            <person name="McCartney M.A."/>
            <person name="Auch B."/>
            <person name="Kono T."/>
            <person name="Mallez S."/>
            <person name="Zhang Y."/>
            <person name="Obille A."/>
            <person name="Becker A."/>
            <person name="Abrahante J.E."/>
            <person name="Garbe J."/>
            <person name="Badalamenti J.P."/>
            <person name="Herman A."/>
            <person name="Mangelson H."/>
            <person name="Liachko I."/>
            <person name="Sullivan S."/>
            <person name="Sone E.D."/>
            <person name="Koren S."/>
            <person name="Silverstein K.A.T."/>
            <person name="Beckman K.B."/>
            <person name="Gohl D.M."/>
        </authorList>
    </citation>
    <scope>NUCLEOTIDE SEQUENCE</scope>
    <source>
        <strain evidence="2">Duluth1</strain>
        <tissue evidence="2">Whole animal</tissue>
    </source>
</reference>
<feature type="non-terminal residue" evidence="2">
    <location>
        <position position="147"/>
    </location>
</feature>
<evidence type="ECO:0000313" key="2">
    <source>
        <dbReference type="EMBL" id="KAH3717149.1"/>
    </source>
</evidence>
<feature type="region of interest" description="Disordered" evidence="1">
    <location>
        <begin position="1"/>
        <end position="30"/>
    </location>
</feature>
<proteinExistence type="predicted"/>
<dbReference type="Proteomes" id="UP000828390">
    <property type="component" value="Unassembled WGS sequence"/>
</dbReference>
<accession>A0A9D4C512</accession>
<evidence type="ECO:0000256" key="1">
    <source>
        <dbReference type="SAM" id="MobiDB-lite"/>
    </source>
</evidence>
<gene>
    <name evidence="2" type="ORF">DPMN_059929</name>
</gene>
<sequence>DVEQSPAPNEGSPLRSEGSAPPRSKNPGHDHIHQKVLEDLDIPVVAAEIAMARGKKEAGVDHRCLLDGDTMETGYTTRPVIFVGFSHHRNRCNVTNRGVSERQENLGDVSATVAQRISLLRNQRESAQITAYIDRDSQMTPIDFQVP</sequence>
<name>A0A9D4C512_DREPO</name>
<evidence type="ECO:0000313" key="3">
    <source>
        <dbReference type="Proteomes" id="UP000828390"/>
    </source>
</evidence>
<comment type="caution">
    <text evidence="2">The sequence shown here is derived from an EMBL/GenBank/DDBJ whole genome shotgun (WGS) entry which is preliminary data.</text>
</comment>
<organism evidence="2 3">
    <name type="scientific">Dreissena polymorpha</name>
    <name type="common">Zebra mussel</name>
    <name type="synonym">Mytilus polymorpha</name>
    <dbReference type="NCBI Taxonomy" id="45954"/>
    <lineage>
        <taxon>Eukaryota</taxon>
        <taxon>Metazoa</taxon>
        <taxon>Spiralia</taxon>
        <taxon>Lophotrochozoa</taxon>
        <taxon>Mollusca</taxon>
        <taxon>Bivalvia</taxon>
        <taxon>Autobranchia</taxon>
        <taxon>Heteroconchia</taxon>
        <taxon>Euheterodonta</taxon>
        <taxon>Imparidentia</taxon>
        <taxon>Neoheterodontei</taxon>
        <taxon>Myida</taxon>
        <taxon>Dreissenoidea</taxon>
        <taxon>Dreissenidae</taxon>
        <taxon>Dreissena</taxon>
    </lineage>
</organism>
<dbReference type="EMBL" id="JAIWYP010000013">
    <property type="protein sequence ID" value="KAH3717149.1"/>
    <property type="molecule type" value="Genomic_DNA"/>
</dbReference>
<feature type="non-terminal residue" evidence="2">
    <location>
        <position position="1"/>
    </location>
</feature>
<keyword evidence="3" id="KW-1185">Reference proteome</keyword>